<dbReference type="RefSeq" id="WP_338093525.1">
    <property type="nucleotide sequence ID" value="NZ_JAWDKA010000001.1"/>
</dbReference>
<keyword evidence="4" id="KW-1185">Reference proteome</keyword>
<accession>A0AAE4MCS2</accession>
<gene>
    <name evidence="3" type="ORF">McpAg1_03120</name>
</gene>
<organism evidence="3 4">
    <name type="scientific">Methanorbis furvi</name>
    <dbReference type="NCBI Taxonomy" id="3028299"/>
    <lineage>
        <taxon>Archaea</taxon>
        <taxon>Methanobacteriati</taxon>
        <taxon>Methanobacteriota</taxon>
        <taxon>Stenosarchaea group</taxon>
        <taxon>Methanomicrobia</taxon>
        <taxon>Methanomicrobiales</taxon>
        <taxon>Methanocorpusculaceae</taxon>
        <taxon>Methanorbis</taxon>
    </lineage>
</organism>
<dbReference type="EMBL" id="JAWDKA010000001">
    <property type="protein sequence ID" value="MDV0441133.1"/>
    <property type="molecule type" value="Genomic_DNA"/>
</dbReference>
<evidence type="ECO:0000313" key="4">
    <source>
        <dbReference type="Proteomes" id="UP001273136"/>
    </source>
</evidence>
<evidence type="ECO:0000259" key="1">
    <source>
        <dbReference type="Pfam" id="PF12773"/>
    </source>
</evidence>
<evidence type="ECO:0008006" key="5">
    <source>
        <dbReference type="Google" id="ProtNLM"/>
    </source>
</evidence>
<dbReference type="AlphaFoldDB" id="A0AAE4MCS2"/>
<feature type="domain" description="Zinc-ribbon" evidence="2">
    <location>
        <begin position="233"/>
        <end position="255"/>
    </location>
</feature>
<dbReference type="InterPro" id="IPR025874">
    <property type="entry name" value="DZR"/>
</dbReference>
<proteinExistence type="predicted"/>
<reference evidence="3" key="1">
    <citation type="submission" date="2023-06" db="EMBL/GenBank/DDBJ databases">
        <title>Genome sequence of Methancorpusculaceae sp. Ag1.</title>
        <authorList>
            <person name="Protasov E."/>
            <person name="Platt K."/>
            <person name="Poehlein A."/>
            <person name="Daniel R."/>
            <person name="Brune A."/>
        </authorList>
    </citation>
    <scope>NUCLEOTIDE SEQUENCE</scope>
    <source>
        <strain evidence="3">Ag1</strain>
    </source>
</reference>
<evidence type="ECO:0000313" key="3">
    <source>
        <dbReference type="EMBL" id="MDV0441133.1"/>
    </source>
</evidence>
<dbReference type="Pfam" id="PF13240">
    <property type="entry name" value="Zn_Ribbon_1"/>
    <property type="match status" value="1"/>
</dbReference>
<dbReference type="Proteomes" id="UP001273136">
    <property type="component" value="Unassembled WGS sequence"/>
</dbReference>
<name>A0AAE4MCS2_9EURY</name>
<comment type="caution">
    <text evidence="3">The sequence shown here is derived from an EMBL/GenBank/DDBJ whole genome shotgun (WGS) entry which is preliminary data.</text>
</comment>
<evidence type="ECO:0000259" key="2">
    <source>
        <dbReference type="Pfam" id="PF13240"/>
    </source>
</evidence>
<protein>
    <recommendedName>
        <fullName evidence="5">DZANK-type domain-containing protein</fullName>
    </recommendedName>
</protein>
<dbReference type="InterPro" id="IPR026870">
    <property type="entry name" value="Zinc_ribbon_dom"/>
</dbReference>
<dbReference type="Pfam" id="PF12773">
    <property type="entry name" value="DZR"/>
    <property type="match status" value="1"/>
</dbReference>
<feature type="domain" description="DZANK-type" evidence="1">
    <location>
        <begin position="175"/>
        <end position="218"/>
    </location>
</feature>
<sequence length="255" mass="27225">MLKSFTRNFEDNSTDAGFQFTFYCDICSDGYKSSFIESETYKKKSGLKGLGQGIGIVGSLFGGVAGSVGNAAQRGGSVLSERFDGKSPEWQKEHERAFEMAQNESRQHFHRCPSCNKYVCDACWNEEEGLCTDCAPRQEIYVAKTRADAMKRNIDSAGETATVWQGAIESKTTICPVCGKPAGNGKFCNNCGASMELKACPNCGAKNALTVRFCNNCGTNLAEAAAPPAQPGKCSSCGAENPPGTKFCGDCGAKL</sequence>